<keyword evidence="1" id="KW-0479">Metal-binding</keyword>
<organism evidence="7 8">
    <name type="scientific">Stylosanthes scabra</name>
    <dbReference type="NCBI Taxonomy" id="79078"/>
    <lineage>
        <taxon>Eukaryota</taxon>
        <taxon>Viridiplantae</taxon>
        <taxon>Streptophyta</taxon>
        <taxon>Embryophyta</taxon>
        <taxon>Tracheophyta</taxon>
        <taxon>Spermatophyta</taxon>
        <taxon>Magnoliopsida</taxon>
        <taxon>eudicotyledons</taxon>
        <taxon>Gunneridae</taxon>
        <taxon>Pentapetalae</taxon>
        <taxon>rosids</taxon>
        <taxon>fabids</taxon>
        <taxon>Fabales</taxon>
        <taxon>Fabaceae</taxon>
        <taxon>Papilionoideae</taxon>
        <taxon>50 kb inversion clade</taxon>
        <taxon>dalbergioids sensu lato</taxon>
        <taxon>Dalbergieae</taxon>
        <taxon>Pterocarpus clade</taxon>
        <taxon>Stylosanthes</taxon>
    </lineage>
</organism>
<sequence>MRNEVVDHDVSMSEFAEHSTSTLPLLTITSTDHKSRSTVWDHFKRTVDDESKAQCQHCFKVIKCGNGTSAMRSHLRTCISNPTSDKSKRRKTGTSPSQEVDKHDVEFAREKFISMFIREELPFRLEKFGAEVAKESERNEKIAKKSLKVKSRAYAYASKEPMRTHCHALAVTS</sequence>
<dbReference type="SUPFAM" id="SSF57667">
    <property type="entry name" value="beta-beta-alpha zinc fingers"/>
    <property type="match status" value="1"/>
</dbReference>
<evidence type="ECO:0000256" key="4">
    <source>
        <dbReference type="PROSITE-ProRule" id="PRU00027"/>
    </source>
</evidence>
<comment type="caution">
    <text evidence="7">The sequence shown here is derived from an EMBL/GenBank/DDBJ whole genome shotgun (WGS) entry which is preliminary data.</text>
</comment>
<reference evidence="7 8" key="1">
    <citation type="journal article" date="2023" name="Plants (Basel)">
        <title>Bridging the Gap: Combining Genomics and Transcriptomics Approaches to Understand Stylosanthes scabra, an Orphan Legume from the Brazilian Caatinga.</title>
        <authorList>
            <person name="Ferreira-Neto J.R.C."/>
            <person name="da Silva M.D."/>
            <person name="Binneck E."/>
            <person name="de Melo N.F."/>
            <person name="da Silva R.H."/>
            <person name="de Melo A.L.T.M."/>
            <person name="Pandolfi V."/>
            <person name="Bustamante F.O."/>
            <person name="Brasileiro-Vidal A.C."/>
            <person name="Benko-Iseppon A.M."/>
        </authorList>
    </citation>
    <scope>NUCLEOTIDE SEQUENCE [LARGE SCALE GENOMIC DNA]</scope>
    <source>
        <tissue evidence="7">Leaves</tissue>
    </source>
</reference>
<evidence type="ECO:0000313" key="8">
    <source>
        <dbReference type="Proteomes" id="UP001341840"/>
    </source>
</evidence>
<dbReference type="InterPro" id="IPR036236">
    <property type="entry name" value="Znf_C2H2_sf"/>
</dbReference>
<dbReference type="InterPro" id="IPR003656">
    <property type="entry name" value="Znf_BED"/>
</dbReference>
<dbReference type="Proteomes" id="UP001341840">
    <property type="component" value="Unassembled WGS sequence"/>
</dbReference>
<evidence type="ECO:0000256" key="3">
    <source>
        <dbReference type="ARBA" id="ARBA00022833"/>
    </source>
</evidence>
<dbReference type="Pfam" id="PF02892">
    <property type="entry name" value="zf-BED"/>
    <property type="match status" value="1"/>
</dbReference>
<keyword evidence="2 4" id="KW-0863">Zinc-finger</keyword>
<gene>
    <name evidence="7" type="ORF">PIB30_044950</name>
</gene>
<dbReference type="PROSITE" id="PS50808">
    <property type="entry name" value="ZF_BED"/>
    <property type="match status" value="1"/>
</dbReference>
<evidence type="ECO:0000259" key="6">
    <source>
        <dbReference type="PROSITE" id="PS50808"/>
    </source>
</evidence>
<dbReference type="EMBL" id="JASCZI010030479">
    <property type="protein sequence ID" value="MED6122976.1"/>
    <property type="molecule type" value="Genomic_DNA"/>
</dbReference>
<accession>A0ABU6RG14</accession>
<feature type="domain" description="BED-type" evidence="6">
    <location>
        <begin position="34"/>
        <end position="85"/>
    </location>
</feature>
<evidence type="ECO:0000256" key="2">
    <source>
        <dbReference type="ARBA" id="ARBA00022771"/>
    </source>
</evidence>
<evidence type="ECO:0000313" key="7">
    <source>
        <dbReference type="EMBL" id="MED6122976.1"/>
    </source>
</evidence>
<evidence type="ECO:0000256" key="1">
    <source>
        <dbReference type="ARBA" id="ARBA00022723"/>
    </source>
</evidence>
<evidence type="ECO:0000256" key="5">
    <source>
        <dbReference type="SAM" id="MobiDB-lite"/>
    </source>
</evidence>
<dbReference type="PANTHER" id="PTHR34396:SF27">
    <property type="entry name" value="OS08G0208700 PROTEIN"/>
    <property type="match status" value="1"/>
</dbReference>
<dbReference type="InterPro" id="IPR053031">
    <property type="entry name" value="Cuticle_assoc_protein"/>
</dbReference>
<proteinExistence type="predicted"/>
<dbReference type="SMART" id="SM00614">
    <property type="entry name" value="ZnF_BED"/>
    <property type="match status" value="1"/>
</dbReference>
<keyword evidence="8" id="KW-1185">Reference proteome</keyword>
<dbReference type="PANTHER" id="PTHR34396">
    <property type="entry name" value="OS03G0264950 PROTEIN-RELATED"/>
    <property type="match status" value="1"/>
</dbReference>
<keyword evidence="3" id="KW-0862">Zinc</keyword>
<feature type="region of interest" description="Disordered" evidence="5">
    <location>
        <begin position="78"/>
        <end position="100"/>
    </location>
</feature>
<protein>
    <recommendedName>
        <fullName evidence="6">BED-type domain-containing protein</fullName>
    </recommendedName>
</protein>
<name>A0ABU6RG14_9FABA</name>